<dbReference type="Proteomes" id="UP000035740">
    <property type="component" value="Chromosome 3"/>
</dbReference>
<dbReference type="eggNOG" id="ENOG502RM6I">
    <property type="taxonomic scope" value="Eukaryota"/>
</dbReference>
<name>A0A0J8CWI7_BETVV</name>
<protein>
    <submittedName>
        <fullName evidence="2">Uncharacterized protein</fullName>
    </submittedName>
</protein>
<sequence>MMTSSGSGSYRVGGSLSSSNLSPLAPPFKVEKSLPKPNSTNPSMNFSDVPVYGACFDPTPGHFWNSSSSSTSKPNCAATESVVTLTNCKPSPSMYGYGDSQSNTSPPSVYYGSTKVGSGYDPFSYDPFPSRMASNTDEAGKAYYPPYVSPPPQNDGYSGLGAGNGSGYDLLSYSGSAHLSGPGSAQVDHPQHMSSDSGYKSKWGFVWSGLNDREHGNWMDYGQGFVSKDLNTSNLSNNRSSLFVDGSSQSRPFVDINTYPFVDGTNKNHLFGDVSNKSHLKQGACVTQDLDLHGQVSSAKDSCFDIFGGAYSLGSLGVEQQDCKPSSECSRTRTSASVFVSKEIPHLQEPVLESVTSFCGSQKANGSLPEDHFSQAGFYRFNCASTTSTFPVTITKLPYGGSSSLVESTPSAVKLNSVGIDVANQCNTAAGYTSSNEMEPQMPLGLKRPSSIRIRRPAPSSTAASSCQIGETANCRLDEKDAFEKTNIPPELPYHLSSHGVNMEASHAEAVYTVDKYSGGSDVHNPAEDSPCWKGASSNNFSPFECSESVASDVLVKKIDRCRSLSSQDLQNKSLLFKASDSKNLSFGKVNEATYLERLAVSDYTSNDDEYCGPVNTFCRFDLNTADGLQFADNSHALGAECNMINKPKACLNSKNSLAADLMFKGESSSAEITLEAPPSENIGKASPVAAESLSGSPSIIGNNLSNPLAGNKASLESVNEVSDSRISANVLLRTMMNLSEIFRCYCFSNRTEVAEKQSVAIKQIINNLNASMVMMTEQTIPTSVLSTPDNLLWKDFPAVQMVNDAEALATSVKLGRTTEDSFDYVSFEDDRNPCGDANMTEAVKKLLSENLQEEEMDQQRHLYKNLWLEAEASLCLMTAKARFLRMESEMKRTYDGIKGDNPTSSNVSVHLHGTVESATEDKDCSSLGKYLKPTTTGQHNHIELLCVPNSQVESSYISDSEKARLTKKETCFPSFFASSPSAFGNDFKLATENIGSHRVVELATEDKESSSLGECPNPATASQHDNIEVSHLPNSHTMSFPLPEAERSKPTNDVETCVMARYQILKNRVGCSDTLQFAGEHKCPASLYDSGNESHASSTMTKLNDLESGSVFGGYQMLKCRDDSFGHLNSEDQQLPGDENYLPDNGSSIPGKAFQDSQMSNSLGVTDEREASVMSRFRIIQSRMDQSNTLINDSVLGQASVVVVEDNDIKLGGSQQKPYIKKTTFGPYPELIEDEDVNIFDVGVNKQAFAPIVKSSVIFEGWYDNNDCSSSADWEHISSRDVLNQN</sequence>
<dbReference type="OMA" id="WEHISSR"/>
<dbReference type="PANTHER" id="PTHR34361:SF2">
    <property type="entry name" value="OS08G0157800 PROTEIN"/>
    <property type="match status" value="1"/>
</dbReference>
<feature type="region of interest" description="Disordered" evidence="1">
    <location>
        <begin position="1"/>
        <end position="42"/>
    </location>
</feature>
<evidence type="ECO:0000313" key="3">
    <source>
        <dbReference type="Proteomes" id="UP000035740"/>
    </source>
</evidence>
<organism evidence="2 3">
    <name type="scientific">Beta vulgaris subsp. vulgaris</name>
    <name type="common">Beet</name>
    <dbReference type="NCBI Taxonomy" id="3555"/>
    <lineage>
        <taxon>Eukaryota</taxon>
        <taxon>Viridiplantae</taxon>
        <taxon>Streptophyta</taxon>
        <taxon>Embryophyta</taxon>
        <taxon>Tracheophyta</taxon>
        <taxon>Spermatophyta</taxon>
        <taxon>Magnoliopsida</taxon>
        <taxon>eudicotyledons</taxon>
        <taxon>Gunneridae</taxon>
        <taxon>Pentapetalae</taxon>
        <taxon>Caryophyllales</taxon>
        <taxon>Chenopodiaceae</taxon>
        <taxon>Betoideae</taxon>
        <taxon>Beta</taxon>
    </lineage>
</organism>
<dbReference type="Gramene" id="KMT16464">
    <property type="protein sequence ID" value="KMT16464"/>
    <property type="gene ID" value="BVRB_3g050840"/>
</dbReference>
<keyword evidence="3" id="KW-1185">Reference proteome</keyword>
<dbReference type="OrthoDB" id="611935at2759"/>
<evidence type="ECO:0000256" key="1">
    <source>
        <dbReference type="SAM" id="MobiDB-lite"/>
    </source>
</evidence>
<feature type="compositionally biased region" description="Low complexity" evidence="1">
    <location>
        <begin position="1"/>
        <end position="23"/>
    </location>
</feature>
<dbReference type="EMBL" id="KQ090056">
    <property type="protein sequence ID" value="KMT16464.1"/>
    <property type="molecule type" value="Genomic_DNA"/>
</dbReference>
<gene>
    <name evidence="2" type="ORF">BVRB_3g050840</name>
</gene>
<accession>A0A0J8CWI7</accession>
<dbReference type="PANTHER" id="PTHR34361">
    <property type="entry name" value="OS08G0157800 PROTEIN"/>
    <property type="match status" value="1"/>
</dbReference>
<dbReference type="KEGG" id="bvg:104888136"/>
<proteinExistence type="predicted"/>
<evidence type="ECO:0000313" key="2">
    <source>
        <dbReference type="EMBL" id="KMT16464.1"/>
    </source>
</evidence>
<reference evidence="2 3" key="1">
    <citation type="journal article" date="2014" name="Nature">
        <title>The genome of the recently domesticated crop plant sugar beet (Beta vulgaris).</title>
        <authorList>
            <person name="Dohm J.C."/>
            <person name="Minoche A.E."/>
            <person name="Holtgrawe D."/>
            <person name="Capella-Gutierrez S."/>
            <person name="Zakrzewski F."/>
            <person name="Tafer H."/>
            <person name="Rupp O."/>
            <person name="Sorensen T.R."/>
            <person name="Stracke R."/>
            <person name="Reinhardt R."/>
            <person name="Goesmann A."/>
            <person name="Kraft T."/>
            <person name="Schulz B."/>
            <person name="Stadler P.F."/>
            <person name="Schmidt T."/>
            <person name="Gabaldon T."/>
            <person name="Lehrach H."/>
            <person name="Weisshaar B."/>
            <person name="Himmelbauer H."/>
        </authorList>
    </citation>
    <scope>NUCLEOTIDE SEQUENCE [LARGE SCALE GENOMIC DNA]</scope>
    <source>
        <tissue evidence="2">Taproot</tissue>
    </source>
</reference>